<dbReference type="InterPro" id="IPR030922">
    <property type="entry name" value="LptF"/>
</dbReference>
<keyword evidence="9 12" id="KW-1133">Transmembrane helix</keyword>
<feature type="transmembrane region" description="Helical" evidence="12">
    <location>
        <begin position="15"/>
        <end position="33"/>
    </location>
</feature>
<keyword evidence="7" id="KW-0997">Cell inner membrane</keyword>
<keyword evidence="10 12" id="KW-0472">Membrane</keyword>
<feature type="transmembrane region" description="Helical" evidence="12">
    <location>
        <begin position="102"/>
        <end position="121"/>
    </location>
</feature>
<evidence type="ECO:0000256" key="1">
    <source>
        <dbReference type="ARBA" id="ARBA00002265"/>
    </source>
</evidence>
<keyword evidence="6" id="KW-1003">Cell membrane</keyword>
<accession>A0ABM7MZQ0</accession>
<evidence type="ECO:0000256" key="11">
    <source>
        <dbReference type="ARBA" id="ARBA00026081"/>
    </source>
</evidence>
<sequence>MDVIERYIVTQTQRLVLTLVGFLIVIFASYSAQRYLTEAANGTLSLGVVLDIVFYKVLISLEMLIPVGLYVAVGVALGQLYNDSEITAMHAAGASPIRIYKAVLWLAIPFGIGVMLLSLYARPWAYGQIYQLEQRSQSEMNVNHLIANKFNVNDDGRMVVASTVDAATNVLTDALIYTSSDNKSHIYRARKVTVLGTLSSSPSVLLHTGTSYVLDHRGRGDQEMRYQDQHLHLKAIQPTTLMKRKSASITTLSRSTAPADIAERQWRESRGLNTILMTLLAISLSRIKPRQGRFTTLLPLTLVFTLIFYGGNLCRTLVANSAFPVIPGVWFLSLLMLAGVVILMARDFSLWQKFLR</sequence>
<dbReference type="EMBL" id="AP024329">
    <property type="protein sequence ID" value="BCQ34639.1"/>
    <property type="molecule type" value="Genomic_DNA"/>
</dbReference>
<dbReference type="Pfam" id="PF03739">
    <property type="entry name" value="LptF_LptG"/>
    <property type="match status" value="1"/>
</dbReference>
<gene>
    <name evidence="13" type="ORF">ERHA53_19820</name>
</gene>
<reference evidence="13 14" key="1">
    <citation type="submission" date="2021-01" db="EMBL/GenBank/DDBJ databases">
        <title>Complete genome sequence of Erwinia rhapontici MAFF 311153.</title>
        <authorList>
            <person name="Morohoshi T."/>
            <person name="Someya N."/>
        </authorList>
    </citation>
    <scope>NUCLEOTIDE SEQUENCE [LARGE SCALE GENOMIC DNA]</scope>
    <source>
        <strain evidence="13 14">MAFF 311153</strain>
    </source>
</reference>
<feature type="transmembrane region" description="Helical" evidence="12">
    <location>
        <begin position="323"/>
        <end position="345"/>
    </location>
</feature>
<proteinExistence type="inferred from homology"/>
<keyword evidence="8 12" id="KW-0812">Transmembrane</keyword>
<evidence type="ECO:0000256" key="9">
    <source>
        <dbReference type="ARBA" id="ARBA00022989"/>
    </source>
</evidence>
<evidence type="ECO:0000256" key="3">
    <source>
        <dbReference type="ARBA" id="ARBA00007725"/>
    </source>
</evidence>
<dbReference type="NCBIfam" id="TIGR04407">
    <property type="entry name" value="LptF_YjgP"/>
    <property type="match status" value="1"/>
</dbReference>
<dbReference type="PANTHER" id="PTHR33529">
    <property type="entry name" value="SLR0882 PROTEIN-RELATED"/>
    <property type="match status" value="1"/>
</dbReference>
<evidence type="ECO:0000256" key="2">
    <source>
        <dbReference type="ARBA" id="ARBA00004429"/>
    </source>
</evidence>
<evidence type="ECO:0000256" key="8">
    <source>
        <dbReference type="ARBA" id="ARBA00022692"/>
    </source>
</evidence>
<dbReference type="RefSeq" id="WP_213202322.1">
    <property type="nucleotide sequence ID" value="NZ_AP024329.1"/>
</dbReference>
<comment type="subcellular location">
    <subcellularLocation>
        <location evidence="2">Cell inner membrane</location>
        <topology evidence="2">Multi-pass membrane protein</topology>
    </subcellularLocation>
</comment>
<comment type="function">
    <text evidence="1">Part of the ABC transporter complex LptBFG involved in the translocation of lipopolysaccharide (LPS) from the inner membrane to the outer membrane.</text>
</comment>
<evidence type="ECO:0000313" key="14">
    <source>
        <dbReference type="Proteomes" id="UP000677515"/>
    </source>
</evidence>
<protein>
    <recommendedName>
        <fullName evidence="4">Lipopolysaccharide export system permease protein LptF</fullName>
    </recommendedName>
</protein>
<dbReference type="PANTHER" id="PTHR33529:SF7">
    <property type="entry name" value="LIPOPOLYSACCHARIDE EXPORT SYSTEM PERMEASE PROTEIN LPTF"/>
    <property type="match status" value="1"/>
</dbReference>
<dbReference type="Proteomes" id="UP000677515">
    <property type="component" value="Chromosome"/>
</dbReference>
<keyword evidence="14" id="KW-1185">Reference proteome</keyword>
<evidence type="ECO:0000256" key="4">
    <source>
        <dbReference type="ARBA" id="ARBA00014213"/>
    </source>
</evidence>
<organism evidence="13 14">
    <name type="scientific">Erwinia rhapontici</name>
    <name type="common">Pectobacterium rhapontici</name>
    <dbReference type="NCBI Taxonomy" id="55212"/>
    <lineage>
        <taxon>Bacteria</taxon>
        <taxon>Pseudomonadati</taxon>
        <taxon>Pseudomonadota</taxon>
        <taxon>Gammaproteobacteria</taxon>
        <taxon>Enterobacterales</taxon>
        <taxon>Erwiniaceae</taxon>
        <taxon>Erwinia</taxon>
    </lineage>
</organism>
<feature type="transmembrane region" description="Helical" evidence="12">
    <location>
        <begin position="294"/>
        <end position="311"/>
    </location>
</feature>
<comment type="similarity">
    <text evidence="3">Belongs to the LptF/LptG family.</text>
</comment>
<evidence type="ECO:0000256" key="6">
    <source>
        <dbReference type="ARBA" id="ARBA00022475"/>
    </source>
</evidence>
<keyword evidence="5" id="KW-0813">Transport</keyword>
<evidence type="ECO:0000256" key="7">
    <source>
        <dbReference type="ARBA" id="ARBA00022519"/>
    </source>
</evidence>
<name>A0ABM7MZQ0_ERWRD</name>
<dbReference type="InterPro" id="IPR005495">
    <property type="entry name" value="LptG/LptF_permease"/>
</dbReference>
<evidence type="ECO:0000256" key="12">
    <source>
        <dbReference type="SAM" id="Phobius"/>
    </source>
</evidence>
<evidence type="ECO:0000313" key="13">
    <source>
        <dbReference type="EMBL" id="BCQ34639.1"/>
    </source>
</evidence>
<comment type="subunit">
    <text evidence="11">Component of the lipopolysaccharide transport and assembly complex. The LptBFG transporter is composed of two ATP-binding proteins (LptB) and two transmembrane proteins (LptF and LptG).</text>
</comment>
<evidence type="ECO:0000256" key="10">
    <source>
        <dbReference type="ARBA" id="ARBA00023136"/>
    </source>
</evidence>
<evidence type="ECO:0000256" key="5">
    <source>
        <dbReference type="ARBA" id="ARBA00022448"/>
    </source>
</evidence>